<evidence type="ECO:0000313" key="2">
    <source>
        <dbReference type="EMBL" id="KPH77417.1"/>
    </source>
</evidence>
<dbReference type="Proteomes" id="UP000037822">
    <property type="component" value="Unassembled WGS sequence"/>
</dbReference>
<dbReference type="AlphaFoldDB" id="A0A0N1F1B4"/>
<gene>
    <name evidence="2" type="ORF">AE618_22955</name>
</gene>
<dbReference type="InterPro" id="IPR018037">
    <property type="entry name" value="FixH_proteobacterial"/>
</dbReference>
<dbReference type="RefSeq" id="WP_197280865.1">
    <property type="nucleotide sequence ID" value="NZ_LGSZ01000060.1"/>
</dbReference>
<dbReference type="Pfam" id="PF05751">
    <property type="entry name" value="FixH"/>
    <property type="match status" value="1"/>
</dbReference>
<name>A0A0N1F1B4_9HYPH</name>
<dbReference type="EMBL" id="LGSZ01000060">
    <property type="protein sequence ID" value="KPH77417.1"/>
    <property type="molecule type" value="Genomic_DNA"/>
</dbReference>
<keyword evidence="1" id="KW-0812">Transmembrane</keyword>
<dbReference type="InterPro" id="IPR008620">
    <property type="entry name" value="FixH"/>
</dbReference>
<organism evidence="2 3">
    <name type="scientific">Bosea vaviloviae</name>
    <dbReference type="NCBI Taxonomy" id="1526658"/>
    <lineage>
        <taxon>Bacteria</taxon>
        <taxon>Pseudomonadati</taxon>
        <taxon>Pseudomonadota</taxon>
        <taxon>Alphaproteobacteria</taxon>
        <taxon>Hyphomicrobiales</taxon>
        <taxon>Boseaceae</taxon>
        <taxon>Bosea</taxon>
    </lineage>
</organism>
<evidence type="ECO:0008006" key="4">
    <source>
        <dbReference type="Google" id="ProtNLM"/>
    </source>
</evidence>
<evidence type="ECO:0000313" key="3">
    <source>
        <dbReference type="Proteomes" id="UP000037822"/>
    </source>
</evidence>
<dbReference type="PATRIC" id="fig|1526658.3.peg.1741"/>
<keyword evidence="1" id="KW-0472">Membrane</keyword>
<feature type="transmembrane region" description="Helical" evidence="1">
    <location>
        <begin position="20"/>
        <end position="41"/>
    </location>
</feature>
<keyword evidence="3" id="KW-1185">Reference proteome</keyword>
<reference evidence="2 3" key="1">
    <citation type="submission" date="2015-07" db="EMBL/GenBank/DDBJ databases">
        <title>Whole genome sequencing of Bosea vaviloviae isolated from cave pool.</title>
        <authorList>
            <person name="Tan N.E.H."/>
            <person name="Lee Y.P."/>
            <person name="Gan H.M."/>
            <person name="Barton H."/>
            <person name="Savka M.A."/>
        </authorList>
    </citation>
    <scope>NUCLEOTIDE SEQUENCE [LARGE SCALE GENOMIC DNA]</scope>
    <source>
        <strain evidence="2 3">SD260</strain>
    </source>
</reference>
<accession>A0A0N1F1B4</accession>
<sequence>MPIDLPVRAAPSARRPFELSGRIVLASMIAFFIVVAGVNAIMMTMAIRTMPGVDVKSAYETSQRFNSEIARMQEQDARGWQAKADIHRTGADALVALVLHDKQGLPVQGLAVEAKLLHPATRQHDHEATLSETAPGSYAARVPTVHSGGWTVVIEARRDGAPVFLSRSRVVLAD</sequence>
<proteinExistence type="predicted"/>
<protein>
    <recommendedName>
        <fullName evidence="4">Nitrogen fixation protein FixH</fullName>
    </recommendedName>
</protein>
<comment type="caution">
    <text evidence="2">The sequence shown here is derived from an EMBL/GenBank/DDBJ whole genome shotgun (WGS) entry which is preliminary data.</text>
</comment>
<dbReference type="PIRSF" id="PIRSF011386">
    <property type="entry name" value="FixH"/>
    <property type="match status" value="1"/>
</dbReference>
<keyword evidence="1" id="KW-1133">Transmembrane helix</keyword>
<evidence type="ECO:0000256" key="1">
    <source>
        <dbReference type="SAM" id="Phobius"/>
    </source>
</evidence>